<evidence type="ECO:0000313" key="3">
    <source>
        <dbReference type="EMBL" id="JAD36404.1"/>
    </source>
</evidence>
<comment type="similarity">
    <text evidence="1">Belongs to the FHY3/FAR1 family.</text>
</comment>
<keyword evidence="2" id="KW-0732">Signal</keyword>
<dbReference type="EMBL" id="GBRH01261491">
    <property type="protein sequence ID" value="JAD36404.1"/>
    <property type="molecule type" value="Transcribed_RNA"/>
</dbReference>
<sequence>MPGTCHRLCLWHILTIASKLVQGVAQEQSFRKDFENLIYGIYSVDDFRRERDCLISKHRLADVPWFSELFAAQERWSLDHCGDTFCGLTGTKQWSETMENLFKFRFYRKLPLSKFIVQYFNVVTNLREEELAQDCESWQDKPILLVDVPLLAEAAKTYTRRIYVDFEQEYRSHLACICERFPTDGTTHKFRVTPIPQKQCSGVVEFDPASTSVSCNCKKFESSGILCMQTARSSSPRAYCACTR</sequence>
<dbReference type="PANTHER" id="PTHR31669:SF305">
    <property type="entry name" value="PROTEIN FAR1-RELATED SEQUENCE"/>
    <property type="match status" value="1"/>
</dbReference>
<keyword evidence="1" id="KW-0862">Zinc</keyword>
<name>A0A0A8ZAG1_ARUDO</name>
<reference evidence="3" key="1">
    <citation type="submission" date="2014-09" db="EMBL/GenBank/DDBJ databases">
        <authorList>
            <person name="Magalhaes I.L.F."/>
            <person name="Oliveira U."/>
            <person name="Santos F.R."/>
            <person name="Vidigal T.H.D.A."/>
            <person name="Brescovit A.D."/>
            <person name="Santos A.J."/>
        </authorList>
    </citation>
    <scope>NUCLEOTIDE SEQUENCE</scope>
    <source>
        <tissue evidence="3">Shoot tissue taken approximately 20 cm above the soil surface</tissue>
    </source>
</reference>
<dbReference type="GO" id="GO:0005634">
    <property type="term" value="C:nucleus"/>
    <property type="evidence" value="ECO:0007669"/>
    <property type="project" value="UniProtKB-SubCell"/>
</dbReference>
<accession>A0A0A8ZAG1</accession>
<organism evidence="3">
    <name type="scientific">Arundo donax</name>
    <name type="common">Giant reed</name>
    <name type="synonym">Donax arundinaceus</name>
    <dbReference type="NCBI Taxonomy" id="35708"/>
    <lineage>
        <taxon>Eukaryota</taxon>
        <taxon>Viridiplantae</taxon>
        <taxon>Streptophyta</taxon>
        <taxon>Embryophyta</taxon>
        <taxon>Tracheophyta</taxon>
        <taxon>Spermatophyta</taxon>
        <taxon>Magnoliopsida</taxon>
        <taxon>Liliopsida</taxon>
        <taxon>Poales</taxon>
        <taxon>Poaceae</taxon>
        <taxon>PACMAD clade</taxon>
        <taxon>Arundinoideae</taxon>
        <taxon>Arundineae</taxon>
        <taxon>Arundo</taxon>
    </lineage>
</organism>
<protein>
    <recommendedName>
        <fullName evidence="1">Protein FAR1-RELATED SEQUENCE</fullName>
    </recommendedName>
</protein>
<dbReference type="InterPro" id="IPR031052">
    <property type="entry name" value="FHY3/FAR1"/>
</dbReference>
<dbReference type="AlphaFoldDB" id="A0A0A8ZAG1"/>
<keyword evidence="1" id="KW-0539">Nucleus</keyword>
<keyword evidence="1" id="KW-0863">Zinc-finger</keyword>
<dbReference type="PANTHER" id="PTHR31669">
    <property type="entry name" value="PROTEIN FAR1-RELATED SEQUENCE 10-RELATED"/>
    <property type="match status" value="1"/>
</dbReference>
<evidence type="ECO:0000256" key="2">
    <source>
        <dbReference type="SAM" id="SignalP"/>
    </source>
</evidence>
<proteinExistence type="inferred from homology"/>
<feature type="chain" id="PRO_5002043561" description="Protein FAR1-RELATED SEQUENCE" evidence="2">
    <location>
        <begin position="27"/>
        <end position="244"/>
    </location>
</feature>
<reference evidence="3" key="2">
    <citation type="journal article" date="2015" name="Data Brief">
        <title>Shoot transcriptome of the giant reed, Arundo donax.</title>
        <authorList>
            <person name="Barrero R.A."/>
            <person name="Guerrero F.D."/>
            <person name="Moolhuijzen P."/>
            <person name="Goolsby J.A."/>
            <person name="Tidwell J."/>
            <person name="Bellgard S.E."/>
            <person name="Bellgard M.I."/>
        </authorList>
    </citation>
    <scope>NUCLEOTIDE SEQUENCE</scope>
    <source>
        <tissue evidence="3">Shoot tissue taken approximately 20 cm above the soil surface</tissue>
    </source>
</reference>
<keyword evidence="1" id="KW-0479">Metal-binding</keyword>
<dbReference type="GO" id="GO:0008270">
    <property type="term" value="F:zinc ion binding"/>
    <property type="evidence" value="ECO:0007669"/>
    <property type="project" value="UniProtKB-UniRule"/>
</dbReference>
<feature type="signal peptide" evidence="2">
    <location>
        <begin position="1"/>
        <end position="26"/>
    </location>
</feature>
<dbReference type="GO" id="GO:0006355">
    <property type="term" value="P:regulation of DNA-templated transcription"/>
    <property type="evidence" value="ECO:0007669"/>
    <property type="project" value="UniProtKB-UniRule"/>
</dbReference>
<evidence type="ECO:0000256" key="1">
    <source>
        <dbReference type="RuleBase" id="RU367018"/>
    </source>
</evidence>
<comment type="subcellular location">
    <subcellularLocation>
        <location evidence="1">Nucleus</location>
    </subcellularLocation>
</comment>
<comment type="function">
    <text evidence="1">Putative transcription activator involved in regulating light control of development.</text>
</comment>